<dbReference type="EMBL" id="QRGR01000002">
    <property type="protein sequence ID" value="RDV16875.1"/>
    <property type="molecule type" value="Genomic_DNA"/>
</dbReference>
<dbReference type="OrthoDB" id="1727128at2"/>
<reference evidence="7" key="1">
    <citation type="submission" date="2018-08" db="EMBL/GenBank/DDBJ databases">
        <authorList>
            <person name="Liu Z.-W."/>
            <person name="Du Z.-J."/>
        </authorList>
    </citation>
    <scope>NUCLEOTIDE SEQUENCE [LARGE SCALE GENOMIC DNA]</scope>
    <source>
        <strain evidence="7">H4X</strain>
    </source>
</reference>
<evidence type="ECO:0000313" key="7">
    <source>
        <dbReference type="Proteomes" id="UP000256708"/>
    </source>
</evidence>
<dbReference type="SUPFAM" id="SSF55785">
    <property type="entry name" value="PYP-like sensor domain (PAS domain)"/>
    <property type="match status" value="1"/>
</dbReference>
<comment type="caution">
    <text evidence="6">The sequence shown here is derived from an EMBL/GenBank/DDBJ whole genome shotgun (WGS) entry which is preliminary data.</text>
</comment>
<keyword evidence="2" id="KW-0238">DNA-binding</keyword>
<sequence>MQPFTDNTVNKTYPKEFYDLIKVWQSKAYGSVPVDYSQSFQNNPEFLAVLNHSPCVTSILDLRTQQFAFISSNVKEILGYGSCHFMEEGITFYNTIVHPQDLQITWKLRKAIWDFILTLPPSEQAQYKFNYDYRILKPGGKEVRVLAQNSVLQSDCKGNITHILGMYSDISHWKKSEQQVASLISTAHDTCLFFSQEDNDKFHPQSSLSKREIEIVKMLAEGYSSKLIADKLFISFHTVNTHRQNIMEKTKTKNTGGLVQFVVSHGLI</sequence>
<dbReference type="Pfam" id="PF00196">
    <property type="entry name" value="GerE"/>
    <property type="match status" value="1"/>
</dbReference>
<evidence type="ECO:0000259" key="5">
    <source>
        <dbReference type="PROSITE" id="PS50113"/>
    </source>
</evidence>
<dbReference type="SUPFAM" id="SSF46894">
    <property type="entry name" value="C-terminal effector domain of the bipartite response regulators"/>
    <property type="match status" value="1"/>
</dbReference>
<dbReference type="RefSeq" id="WP_115563816.1">
    <property type="nucleotide sequence ID" value="NZ_QRGR01000002.1"/>
</dbReference>
<dbReference type="InterPro" id="IPR000700">
    <property type="entry name" value="PAS-assoc_C"/>
</dbReference>
<dbReference type="Gene3D" id="3.30.450.20">
    <property type="entry name" value="PAS domain"/>
    <property type="match status" value="1"/>
</dbReference>
<keyword evidence="3" id="KW-0804">Transcription</keyword>
<dbReference type="PRINTS" id="PR00038">
    <property type="entry name" value="HTHLUXR"/>
</dbReference>
<evidence type="ECO:0000313" key="6">
    <source>
        <dbReference type="EMBL" id="RDV16875.1"/>
    </source>
</evidence>
<dbReference type="GO" id="GO:0003677">
    <property type="term" value="F:DNA binding"/>
    <property type="evidence" value="ECO:0007669"/>
    <property type="project" value="UniProtKB-KW"/>
</dbReference>
<proteinExistence type="predicted"/>
<dbReference type="PROSITE" id="PS50043">
    <property type="entry name" value="HTH_LUXR_2"/>
    <property type="match status" value="1"/>
</dbReference>
<dbReference type="InterPro" id="IPR000792">
    <property type="entry name" value="Tscrpt_reg_LuxR_C"/>
</dbReference>
<dbReference type="PROSITE" id="PS00622">
    <property type="entry name" value="HTH_LUXR_1"/>
    <property type="match status" value="1"/>
</dbReference>
<dbReference type="AlphaFoldDB" id="A0A3D8LHK1"/>
<accession>A0A3D8LHK1</accession>
<evidence type="ECO:0000256" key="2">
    <source>
        <dbReference type="ARBA" id="ARBA00023125"/>
    </source>
</evidence>
<dbReference type="PANTHER" id="PTHR44688:SF16">
    <property type="entry name" value="DNA-BINDING TRANSCRIPTIONAL ACTIVATOR DEVR_DOSR"/>
    <property type="match status" value="1"/>
</dbReference>
<evidence type="ECO:0000259" key="4">
    <source>
        <dbReference type="PROSITE" id="PS50043"/>
    </source>
</evidence>
<dbReference type="Gene3D" id="1.10.10.10">
    <property type="entry name" value="Winged helix-like DNA-binding domain superfamily/Winged helix DNA-binding domain"/>
    <property type="match status" value="1"/>
</dbReference>
<keyword evidence="1" id="KW-0805">Transcription regulation</keyword>
<dbReference type="InterPro" id="IPR016032">
    <property type="entry name" value="Sig_transdc_resp-reg_C-effctor"/>
</dbReference>
<dbReference type="InterPro" id="IPR035965">
    <property type="entry name" value="PAS-like_dom_sf"/>
</dbReference>
<feature type="domain" description="HTH luxR-type" evidence="4">
    <location>
        <begin position="201"/>
        <end position="266"/>
    </location>
</feature>
<feature type="domain" description="PAC" evidence="5">
    <location>
        <begin position="129"/>
        <end position="182"/>
    </location>
</feature>
<gene>
    <name evidence="6" type="ORF">DXT99_01820</name>
</gene>
<organism evidence="6 7">
    <name type="scientific">Pontibacter diazotrophicus</name>
    <dbReference type="NCBI Taxonomy" id="1400979"/>
    <lineage>
        <taxon>Bacteria</taxon>
        <taxon>Pseudomonadati</taxon>
        <taxon>Bacteroidota</taxon>
        <taxon>Cytophagia</taxon>
        <taxon>Cytophagales</taxon>
        <taxon>Hymenobacteraceae</taxon>
        <taxon>Pontibacter</taxon>
    </lineage>
</organism>
<dbReference type="InterPro" id="IPR036388">
    <property type="entry name" value="WH-like_DNA-bd_sf"/>
</dbReference>
<protein>
    <recommendedName>
        <fullName evidence="8">PAS domain-containing protein</fullName>
    </recommendedName>
</protein>
<evidence type="ECO:0000256" key="1">
    <source>
        <dbReference type="ARBA" id="ARBA00023015"/>
    </source>
</evidence>
<dbReference type="GO" id="GO:0006355">
    <property type="term" value="P:regulation of DNA-templated transcription"/>
    <property type="evidence" value="ECO:0007669"/>
    <property type="project" value="InterPro"/>
</dbReference>
<dbReference type="Proteomes" id="UP000256708">
    <property type="component" value="Unassembled WGS sequence"/>
</dbReference>
<evidence type="ECO:0000256" key="3">
    <source>
        <dbReference type="ARBA" id="ARBA00023163"/>
    </source>
</evidence>
<dbReference type="PANTHER" id="PTHR44688">
    <property type="entry name" value="DNA-BINDING TRANSCRIPTIONAL ACTIVATOR DEVR_DOSR"/>
    <property type="match status" value="1"/>
</dbReference>
<dbReference type="CDD" id="cd06170">
    <property type="entry name" value="LuxR_C_like"/>
    <property type="match status" value="1"/>
</dbReference>
<dbReference type="Pfam" id="PF08447">
    <property type="entry name" value="PAS_3"/>
    <property type="match status" value="1"/>
</dbReference>
<dbReference type="SMART" id="SM00421">
    <property type="entry name" value="HTH_LUXR"/>
    <property type="match status" value="1"/>
</dbReference>
<dbReference type="InterPro" id="IPR013655">
    <property type="entry name" value="PAS_fold_3"/>
</dbReference>
<evidence type="ECO:0008006" key="8">
    <source>
        <dbReference type="Google" id="ProtNLM"/>
    </source>
</evidence>
<dbReference type="PROSITE" id="PS50113">
    <property type="entry name" value="PAC"/>
    <property type="match status" value="1"/>
</dbReference>
<name>A0A3D8LHK1_9BACT</name>
<keyword evidence="7" id="KW-1185">Reference proteome</keyword>